<keyword evidence="1" id="KW-0472">Membrane</keyword>
<feature type="transmembrane region" description="Helical" evidence="1">
    <location>
        <begin position="20"/>
        <end position="40"/>
    </location>
</feature>
<feature type="transmembrane region" description="Helical" evidence="1">
    <location>
        <begin position="55"/>
        <end position="72"/>
    </location>
</feature>
<evidence type="ECO:0000313" key="4">
    <source>
        <dbReference type="Proteomes" id="UP000070409"/>
    </source>
</evidence>
<sequence length="151" mass="16299">MTAEPTTQPVLDVTPRKIKVYAWVLAGVLVVGHTAVALLLKAGGNTGLTFRTSDQAGMVLIGVVLACGALLFTRARLHLGPDGVTVRNLLNENTYPWDVVQGFTFPEGSQFAHLDLPHDEFVAIWAIQARDGELAVQALHRAREIAAAYRA</sequence>
<evidence type="ECO:0000313" key="3">
    <source>
        <dbReference type="EMBL" id="KXO89446.1"/>
    </source>
</evidence>
<gene>
    <name evidence="3" type="ORF">AXK61_08315</name>
</gene>
<reference evidence="3 4" key="1">
    <citation type="submission" date="2016-02" db="EMBL/GenBank/DDBJ databases">
        <authorList>
            <person name="Teng J.L."/>
            <person name="Tang Y."/>
            <person name="Huang Y."/>
            <person name="Guo F."/>
            <person name="Wei W."/>
            <person name="Chen J.H."/>
            <person name="Wong S.Y."/>
            <person name="Lau S.K."/>
            <person name="Woo P.C."/>
        </authorList>
    </citation>
    <scope>NUCLEOTIDE SEQUENCE [LARGE SCALE GENOMIC DNA]</scope>
    <source>
        <strain evidence="3 4">JCM 13375</strain>
    </source>
</reference>
<comment type="caution">
    <text evidence="3">The sequence shown here is derived from an EMBL/GenBank/DDBJ whole genome shotgun (WGS) entry which is preliminary data.</text>
</comment>
<feature type="domain" description="Low molecular weight protein antigen 6 PH" evidence="2">
    <location>
        <begin position="74"/>
        <end position="143"/>
    </location>
</feature>
<keyword evidence="1" id="KW-1133">Transmembrane helix</keyword>
<evidence type="ECO:0000256" key="1">
    <source>
        <dbReference type="SAM" id="Phobius"/>
    </source>
</evidence>
<protein>
    <recommendedName>
        <fullName evidence="2">Low molecular weight protein antigen 6 PH domain-containing protein</fullName>
    </recommendedName>
</protein>
<accession>A0A137YTX9</accession>
<organism evidence="3 4">
    <name type="scientific">Tsukamurella pseudospumae</name>
    <dbReference type="NCBI Taxonomy" id="239498"/>
    <lineage>
        <taxon>Bacteria</taxon>
        <taxon>Bacillati</taxon>
        <taxon>Actinomycetota</taxon>
        <taxon>Actinomycetes</taxon>
        <taxon>Mycobacteriales</taxon>
        <taxon>Tsukamurellaceae</taxon>
        <taxon>Tsukamurella</taxon>
    </lineage>
</organism>
<dbReference type="EMBL" id="LSRE01000049">
    <property type="protein sequence ID" value="KXO89446.1"/>
    <property type="molecule type" value="Genomic_DNA"/>
</dbReference>
<name>A0A137YTX9_9ACTN</name>
<keyword evidence="4" id="KW-1185">Reference proteome</keyword>
<keyword evidence="1" id="KW-0812">Transmembrane</keyword>
<dbReference type="Pfam" id="PF10756">
    <property type="entry name" value="bPH_6"/>
    <property type="match status" value="1"/>
</dbReference>
<dbReference type="InterPro" id="IPR019692">
    <property type="entry name" value="CFP-6_PH"/>
</dbReference>
<proteinExistence type="predicted"/>
<dbReference type="Proteomes" id="UP000070409">
    <property type="component" value="Unassembled WGS sequence"/>
</dbReference>
<dbReference type="RefSeq" id="WP_068746838.1">
    <property type="nucleotide sequence ID" value="NZ_LSRE01000049.1"/>
</dbReference>
<evidence type="ECO:0000259" key="2">
    <source>
        <dbReference type="Pfam" id="PF10756"/>
    </source>
</evidence>